<evidence type="ECO:0000313" key="4">
    <source>
        <dbReference type="EMBL" id="TBR80149.1"/>
    </source>
</evidence>
<dbReference type="GO" id="GO:0006094">
    <property type="term" value="P:gluconeogenesis"/>
    <property type="evidence" value="ECO:0007669"/>
    <property type="project" value="UniProtKB-UniPathway"/>
</dbReference>
<comment type="pathway">
    <text evidence="3">Carbohydrate degradation; glycolysis; D-glyceraldehyde 3-phosphate from glycerone phosphate: step 1/1.</text>
</comment>
<dbReference type="UniPathway" id="UPA00109">
    <property type="reaction ID" value="UER00189"/>
</dbReference>
<accession>A0A4Q9JTD6</accession>
<sequence>MIFAANLKCNHTRSTFKLYADQLNRLSWDKNNEIIVFPPSIAFLEQDLNFTQGAQNFYPCINGAYTGEIGKEHLDEFGIKCVLIGHSERRKFENNDFIKEKFDFAKKYGFKVIFCIGEDIKTKKENKTNEFLRKQLENIDLKYDKLIIAYEPIYSIGSGISADLKDIENVLNFLNSLSKAKLLYGGSVNENNIAQILNINHCDGVLIGTAALKIENFIKLIKDNSC</sequence>
<dbReference type="GO" id="GO:0046166">
    <property type="term" value="P:glyceraldehyde-3-phosphate biosynthetic process"/>
    <property type="evidence" value="ECO:0007669"/>
    <property type="project" value="TreeGrafter"/>
</dbReference>
<keyword evidence="3" id="KW-0963">Cytoplasm</keyword>
<keyword evidence="5" id="KW-1185">Reference proteome</keyword>
<evidence type="ECO:0000256" key="1">
    <source>
        <dbReference type="ARBA" id="ARBA00007422"/>
    </source>
</evidence>
<comment type="subunit">
    <text evidence="3">Homodimer.</text>
</comment>
<organism evidence="4 5">
    <name type="scientific">Campylobacter novaezeelandiae</name>
    <dbReference type="NCBI Taxonomy" id="2267891"/>
    <lineage>
        <taxon>Bacteria</taxon>
        <taxon>Pseudomonadati</taxon>
        <taxon>Campylobacterota</taxon>
        <taxon>Epsilonproteobacteria</taxon>
        <taxon>Campylobacterales</taxon>
        <taxon>Campylobacteraceae</taxon>
        <taxon>Campylobacter</taxon>
    </lineage>
</organism>
<dbReference type="PROSITE" id="PS51440">
    <property type="entry name" value="TIM_2"/>
    <property type="match status" value="1"/>
</dbReference>
<dbReference type="NCBIfam" id="NF000728">
    <property type="entry name" value="PRK00042.3-2"/>
    <property type="match status" value="1"/>
</dbReference>
<dbReference type="Gene3D" id="3.20.20.70">
    <property type="entry name" value="Aldolase class I"/>
    <property type="match status" value="1"/>
</dbReference>
<dbReference type="EC" id="5.3.1.1" evidence="3"/>
<dbReference type="PANTHER" id="PTHR21139:SF42">
    <property type="entry name" value="TRIOSEPHOSPHATE ISOMERASE"/>
    <property type="match status" value="1"/>
</dbReference>
<evidence type="ECO:0000313" key="5">
    <source>
        <dbReference type="Proteomes" id="UP000292583"/>
    </source>
</evidence>
<comment type="similarity">
    <text evidence="1 3">Belongs to the triosephosphate isomerase family.</text>
</comment>
<dbReference type="OrthoDB" id="9809429at2"/>
<reference evidence="4 5" key="1">
    <citation type="submission" date="2018-07" db="EMBL/GenBank/DDBJ databases">
        <title>Campylobacter zealandensis sp. nov., isolated from birds and water in New Zealand.</title>
        <authorList>
            <person name="Wilkinson D.A."/>
            <person name="Biggs P.J."/>
            <person name="French N.P."/>
            <person name="Midwinter A.C."/>
        </authorList>
    </citation>
    <scope>NUCLEOTIDE SEQUENCE [LARGE SCALE GENOMIC DNA]</scope>
    <source>
        <strain evidence="4 5">B423b</strain>
    </source>
</reference>
<dbReference type="GO" id="GO:0006096">
    <property type="term" value="P:glycolytic process"/>
    <property type="evidence" value="ECO:0007669"/>
    <property type="project" value="UniProtKB-UniPathway"/>
</dbReference>
<keyword evidence="3" id="KW-0312">Gluconeogenesis</keyword>
<comment type="pathway">
    <text evidence="3">Carbohydrate biosynthesis; gluconeogenesis.</text>
</comment>
<dbReference type="InterPro" id="IPR020861">
    <property type="entry name" value="Triosephosphate_isomerase_AS"/>
</dbReference>
<evidence type="ECO:0000256" key="3">
    <source>
        <dbReference type="RuleBase" id="RU363013"/>
    </source>
</evidence>
<dbReference type="GO" id="GO:0005829">
    <property type="term" value="C:cytosol"/>
    <property type="evidence" value="ECO:0007669"/>
    <property type="project" value="TreeGrafter"/>
</dbReference>
<dbReference type="UniPathway" id="UPA00138"/>
<dbReference type="SUPFAM" id="SSF51351">
    <property type="entry name" value="Triosephosphate isomerase (TIM)"/>
    <property type="match status" value="1"/>
</dbReference>
<name>A0A4Q9JTD6_9BACT</name>
<dbReference type="Pfam" id="PF00121">
    <property type="entry name" value="TIM"/>
    <property type="match status" value="1"/>
</dbReference>
<dbReference type="PANTHER" id="PTHR21139">
    <property type="entry name" value="TRIOSEPHOSPHATE ISOMERASE"/>
    <property type="match status" value="1"/>
</dbReference>
<dbReference type="AlphaFoldDB" id="A0A4Q9JTD6"/>
<dbReference type="InterPro" id="IPR035990">
    <property type="entry name" value="TIM_sf"/>
</dbReference>
<dbReference type="CDD" id="cd00311">
    <property type="entry name" value="TIM"/>
    <property type="match status" value="1"/>
</dbReference>
<dbReference type="Proteomes" id="UP000292583">
    <property type="component" value="Unassembled WGS sequence"/>
</dbReference>
<keyword evidence="3" id="KW-0324">Glycolysis</keyword>
<dbReference type="InterPro" id="IPR013785">
    <property type="entry name" value="Aldolase_TIM"/>
</dbReference>
<comment type="catalytic activity">
    <reaction evidence="3">
        <text>D-glyceraldehyde 3-phosphate = dihydroxyacetone phosphate</text>
        <dbReference type="Rhea" id="RHEA:18585"/>
        <dbReference type="ChEBI" id="CHEBI:57642"/>
        <dbReference type="ChEBI" id="CHEBI:59776"/>
        <dbReference type="EC" id="5.3.1.1"/>
    </reaction>
</comment>
<dbReference type="PROSITE" id="PS00171">
    <property type="entry name" value="TIM_1"/>
    <property type="match status" value="1"/>
</dbReference>
<gene>
    <name evidence="4" type="ORF">DU473_06140</name>
</gene>
<dbReference type="GO" id="GO:0019563">
    <property type="term" value="P:glycerol catabolic process"/>
    <property type="evidence" value="ECO:0007669"/>
    <property type="project" value="TreeGrafter"/>
</dbReference>
<comment type="subcellular location">
    <subcellularLocation>
        <location evidence="3">Cytoplasm</location>
    </subcellularLocation>
</comment>
<proteinExistence type="inferred from homology"/>
<dbReference type="RefSeq" id="WP_131186731.1">
    <property type="nucleotide sequence ID" value="NZ_QPGR01000011.1"/>
</dbReference>
<dbReference type="GO" id="GO:0004807">
    <property type="term" value="F:triose-phosphate isomerase activity"/>
    <property type="evidence" value="ECO:0007669"/>
    <property type="project" value="UniProtKB-EC"/>
</dbReference>
<dbReference type="InterPro" id="IPR000652">
    <property type="entry name" value="Triosephosphate_isomerase"/>
</dbReference>
<evidence type="ECO:0000256" key="2">
    <source>
        <dbReference type="ARBA" id="ARBA00023235"/>
    </source>
</evidence>
<protein>
    <recommendedName>
        <fullName evidence="3">Triosephosphate isomerase</fullName>
        <ecNumber evidence="3">5.3.1.1</ecNumber>
    </recommendedName>
</protein>
<keyword evidence="2 3" id="KW-0413">Isomerase</keyword>
<dbReference type="EMBL" id="QPGR01000011">
    <property type="protein sequence ID" value="TBR80149.1"/>
    <property type="molecule type" value="Genomic_DNA"/>
</dbReference>
<comment type="caution">
    <text evidence="4">The sequence shown here is derived from an EMBL/GenBank/DDBJ whole genome shotgun (WGS) entry which is preliminary data.</text>
</comment>